<protein>
    <submittedName>
        <fullName evidence="5">Putative GANP Nin1 mts3 eIF-3 p25 family protein</fullName>
    </submittedName>
</protein>
<dbReference type="PROSITE" id="PS50250">
    <property type="entry name" value="PCI"/>
    <property type="match status" value="1"/>
</dbReference>
<feature type="compositionally biased region" description="Pro residues" evidence="3">
    <location>
        <begin position="132"/>
        <end position="142"/>
    </location>
</feature>
<evidence type="ECO:0000256" key="2">
    <source>
        <dbReference type="ARBA" id="ARBA00022942"/>
    </source>
</evidence>
<dbReference type="GO" id="GO:0005829">
    <property type="term" value="C:cytosol"/>
    <property type="evidence" value="ECO:0007669"/>
    <property type="project" value="TreeGrafter"/>
</dbReference>
<dbReference type="STRING" id="77044.A0A1S7UP48"/>
<accession>A0A1S7UP48</accession>
<sequence>MTSSTPATSRDGWSLGQQGYDHKHPVPDCQSGGPTRRNAKLQLFSVVSLSACLPCLARSTTSRPLTNLNLTSPTTVLDQPSPFPPHHQYISPRPGGPEVVGTLAIANTKSSTVVLSTPVPPPSVPASSSRPEQPPNPPPPPAINMAERALQQILSQLRAHPNAPYSEASKLLSKAKIGLLQLKAVTPSPATPPSHLALARQVYEAGALFSIRAKNAPAFTRYVSQLQPFYELADDADGGAAAGAAEENRNKVTGLYLLLLLTQGRYAEFHSELEALSTRARGSEEIERDRYLGYPIKLERWLMEGSYDRVWKAMKSREVPSEEYGVFSEILTSQIRSEIASSSERAYPSLPLSSTKSLLFLDSEGAVVNFARQRGWIIRDGQIFFPAADSAEDGGEEKDISQMIIENTLGYARELETIV</sequence>
<proteinExistence type="inferred from homology"/>
<feature type="domain" description="PCI" evidence="4">
    <location>
        <begin position="217"/>
        <end position="401"/>
    </location>
</feature>
<dbReference type="InterPro" id="IPR033464">
    <property type="entry name" value="CSN8_PSD8_EIF3K"/>
</dbReference>
<keyword evidence="6" id="KW-1185">Reference proteome</keyword>
<feature type="region of interest" description="Disordered" evidence="3">
    <location>
        <begin position="113"/>
        <end position="143"/>
    </location>
</feature>
<reference evidence="5" key="1">
    <citation type="submission" date="2016-03" db="EMBL/GenBank/DDBJ databases">
        <title>Draft genome sequence of Rosellinia necatrix.</title>
        <authorList>
            <person name="Kanematsu S."/>
        </authorList>
    </citation>
    <scope>NUCLEOTIDE SEQUENCE [LARGE SCALE GENOMIC DNA]</scope>
    <source>
        <strain evidence="5">W97</strain>
    </source>
</reference>
<dbReference type="OMA" id="RERDWDI"/>
<evidence type="ECO:0000313" key="6">
    <source>
        <dbReference type="Proteomes" id="UP000054516"/>
    </source>
</evidence>
<evidence type="ECO:0000256" key="1">
    <source>
        <dbReference type="ARBA" id="ARBA00009627"/>
    </source>
</evidence>
<dbReference type="PANTHER" id="PTHR12387">
    <property type="entry name" value="26S PROTEASOME NON-ATPASE REGULATORY SUBUNIT 8"/>
    <property type="match status" value="1"/>
</dbReference>
<organism evidence="5">
    <name type="scientific">Rosellinia necatrix</name>
    <name type="common">White root-rot fungus</name>
    <dbReference type="NCBI Taxonomy" id="77044"/>
    <lineage>
        <taxon>Eukaryota</taxon>
        <taxon>Fungi</taxon>
        <taxon>Dikarya</taxon>
        <taxon>Ascomycota</taxon>
        <taxon>Pezizomycotina</taxon>
        <taxon>Sordariomycetes</taxon>
        <taxon>Xylariomycetidae</taxon>
        <taxon>Xylariales</taxon>
        <taxon>Xylariaceae</taxon>
        <taxon>Rosellinia</taxon>
    </lineage>
</organism>
<dbReference type="InterPro" id="IPR006746">
    <property type="entry name" value="26S_Psome_Rpn12"/>
</dbReference>
<dbReference type="GO" id="GO:0005634">
    <property type="term" value="C:nucleus"/>
    <property type="evidence" value="ECO:0007669"/>
    <property type="project" value="TreeGrafter"/>
</dbReference>
<keyword evidence="2" id="KW-0647">Proteasome</keyword>
<dbReference type="FunFam" id="1.25.40.990:FF:000001">
    <property type="entry name" value="26S proteasome non-ATPase regulatory subunit"/>
    <property type="match status" value="1"/>
</dbReference>
<dbReference type="GO" id="GO:0008541">
    <property type="term" value="C:proteasome regulatory particle, lid subcomplex"/>
    <property type="evidence" value="ECO:0007669"/>
    <property type="project" value="TreeGrafter"/>
</dbReference>
<dbReference type="GO" id="GO:0043161">
    <property type="term" value="P:proteasome-mediated ubiquitin-dependent protein catabolic process"/>
    <property type="evidence" value="ECO:0007669"/>
    <property type="project" value="TreeGrafter"/>
</dbReference>
<name>A0A1S7UP48_ROSNE</name>
<evidence type="ECO:0000256" key="3">
    <source>
        <dbReference type="SAM" id="MobiDB-lite"/>
    </source>
</evidence>
<dbReference type="PANTHER" id="PTHR12387:SF0">
    <property type="entry name" value="26S PROTEASOME NON-ATPASE REGULATORY SUBUNIT 8"/>
    <property type="match status" value="1"/>
</dbReference>
<dbReference type="Gene3D" id="1.25.40.990">
    <property type="match status" value="1"/>
</dbReference>
<dbReference type="Pfam" id="PF10075">
    <property type="entry name" value="CSN8_PSD8_EIF3K"/>
    <property type="match status" value="1"/>
</dbReference>
<dbReference type="AlphaFoldDB" id="A0A1S7UP48"/>
<evidence type="ECO:0000313" key="5">
    <source>
        <dbReference type="EMBL" id="GAP85190.2"/>
    </source>
</evidence>
<feature type="region of interest" description="Disordered" evidence="3">
    <location>
        <begin position="1"/>
        <end position="34"/>
    </location>
</feature>
<evidence type="ECO:0000259" key="4">
    <source>
        <dbReference type="PROSITE" id="PS50250"/>
    </source>
</evidence>
<dbReference type="Proteomes" id="UP000054516">
    <property type="component" value="Unassembled WGS sequence"/>
</dbReference>
<gene>
    <name evidence="5" type="ORF">SAMD00023353_2201290</name>
</gene>
<dbReference type="EMBL" id="DF977467">
    <property type="protein sequence ID" value="GAP85190.2"/>
    <property type="molecule type" value="Genomic_DNA"/>
</dbReference>
<dbReference type="InterPro" id="IPR000717">
    <property type="entry name" value="PCI_dom"/>
</dbReference>
<comment type="similarity">
    <text evidence="1">Belongs to the proteasome subunit S14 family.</text>
</comment>
<dbReference type="OrthoDB" id="8775810at2759"/>